<reference evidence="2 3" key="1">
    <citation type="submission" date="2011-10" db="EMBL/GenBank/DDBJ databases">
        <title>The Genome Sequence of Enterococcus saccharolyticus 30_1.</title>
        <authorList>
            <consortium name="The Broad Institute Genome Sequencing Platform"/>
            <person name="Earl A."/>
            <person name="Ward D."/>
            <person name="Feldgarden M."/>
            <person name="Gevers D."/>
            <person name="Daigneault M."/>
            <person name="Strauss J."/>
            <person name="Allen-Vercoe E."/>
            <person name="Young S.K."/>
            <person name="Zeng Q."/>
            <person name="Gargeya S."/>
            <person name="Fitzgerald M."/>
            <person name="Haas B."/>
            <person name="Abouelleil A."/>
            <person name="Alvarado L."/>
            <person name="Arachchi H.M."/>
            <person name="Berlin A."/>
            <person name="Brown A."/>
            <person name="Chapman S.B."/>
            <person name="Chen Z."/>
            <person name="Dunbar C."/>
            <person name="Freedman E."/>
            <person name="Gearin G."/>
            <person name="Gellesch M."/>
            <person name="Goldberg J."/>
            <person name="Griggs A."/>
            <person name="Gujja S."/>
            <person name="Heiman D."/>
            <person name="Howarth C."/>
            <person name="Larson L."/>
            <person name="Lui A."/>
            <person name="MacDonald P.J.P."/>
            <person name="Montmayeur A."/>
            <person name="Murphy C."/>
            <person name="Neiman D."/>
            <person name="Pearson M."/>
            <person name="Priest M."/>
            <person name="Roberts A."/>
            <person name="Saif S."/>
            <person name="Shea T."/>
            <person name="Shenoy N."/>
            <person name="Sisk P."/>
            <person name="Stolte C."/>
            <person name="Sykes S."/>
            <person name="Wortman J."/>
            <person name="Nusbaum C."/>
            <person name="Birren B."/>
        </authorList>
    </citation>
    <scope>NUCLEOTIDE SEQUENCE [LARGE SCALE GENOMIC DNA]</scope>
    <source>
        <strain evidence="2 3">30_1</strain>
    </source>
</reference>
<evidence type="ECO:0008006" key="4">
    <source>
        <dbReference type="Google" id="ProtNLM"/>
    </source>
</evidence>
<comment type="similarity">
    <text evidence="1">Belongs to the SecB family.</text>
</comment>
<organism evidence="2 3">
    <name type="scientific">Enterococcus saccharolyticus 30_1</name>
    <dbReference type="NCBI Taxonomy" id="742813"/>
    <lineage>
        <taxon>Bacteria</taxon>
        <taxon>Bacillati</taxon>
        <taxon>Bacillota</taxon>
        <taxon>Bacilli</taxon>
        <taxon>Lactobacillales</taxon>
        <taxon>Enterococcaceae</taxon>
        <taxon>Enterococcus</taxon>
    </lineage>
</organism>
<dbReference type="InterPro" id="IPR035958">
    <property type="entry name" value="SecB-like_sf"/>
</dbReference>
<dbReference type="EMBL" id="ADLY01000010">
    <property type="protein sequence ID" value="EHG30833.1"/>
    <property type="molecule type" value="Genomic_DNA"/>
</dbReference>
<evidence type="ECO:0000313" key="3">
    <source>
        <dbReference type="Proteomes" id="UP000004393"/>
    </source>
</evidence>
<dbReference type="RefSeq" id="WP_005470252.1">
    <property type="nucleotide sequence ID" value="NZ_JH376939.1"/>
</dbReference>
<comment type="caution">
    <text evidence="2">The sequence shown here is derived from an EMBL/GenBank/DDBJ whole genome shotgun (WGS) entry which is preliminary data.</text>
</comment>
<keyword evidence="3" id="KW-1185">Reference proteome</keyword>
<dbReference type="Gene3D" id="3.10.420.10">
    <property type="entry name" value="SecB-like"/>
    <property type="match status" value="1"/>
</dbReference>
<dbReference type="Proteomes" id="UP000004393">
    <property type="component" value="Unassembled WGS sequence"/>
</dbReference>
<evidence type="ECO:0000313" key="2">
    <source>
        <dbReference type="EMBL" id="EHG30833.1"/>
    </source>
</evidence>
<gene>
    <name evidence="2" type="ORF">HMPREF9478_00502</name>
</gene>
<dbReference type="AlphaFoldDB" id="A0AA87K8Y0"/>
<dbReference type="Pfam" id="PF02556">
    <property type="entry name" value="SecB"/>
    <property type="match status" value="1"/>
</dbReference>
<proteinExistence type="inferred from homology"/>
<dbReference type="SUPFAM" id="SSF54611">
    <property type="entry name" value="SecB-like"/>
    <property type="match status" value="1"/>
</dbReference>
<sequence>MASISFDSYVLSELSYKVNPNYNNDLKEIDVTPDLDFGINISKENSKIATKLNVTLGSLTEEDAGFMLTVNIFGIFSYDSEEIESYDIGFETFIKESTISILWSFIRPFVSDLILRGNKFPNYILPVINVAKLVKDNDVPITYE</sequence>
<accession>A0AA87K8Y0</accession>
<protein>
    <recommendedName>
        <fullName evidence="4">Preprotein translocase subunit SecB</fullName>
    </recommendedName>
</protein>
<name>A0AA87K8Y0_9ENTE</name>
<dbReference type="InterPro" id="IPR003708">
    <property type="entry name" value="SecB"/>
</dbReference>
<evidence type="ECO:0000256" key="1">
    <source>
        <dbReference type="ARBA" id="ARBA00009990"/>
    </source>
</evidence>